<reference evidence="1" key="1">
    <citation type="submission" date="2022-08" db="EMBL/GenBank/DDBJ databases">
        <title>Complete genome sequence of 14 non-tuberculosis mycobacteria type-strains.</title>
        <authorList>
            <person name="Igarashi Y."/>
            <person name="Osugi A."/>
            <person name="Mitarai S."/>
        </authorList>
    </citation>
    <scope>NUCLEOTIDE SEQUENCE</scope>
    <source>
        <strain evidence="1">DSM 45575</strain>
    </source>
</reference>
<dbReference type="Gene3D" id="3.30.530.20">
    <property type="match status" value="1"/>
</dbReference>
<dbReference type="EMBL" id="CP092365">
    <property type="protein sequence ID" value="ULN53041.1"/>
    <property type="molecule type" value="Genomic_DNA"/>
</dbReference>
<evidence type="ECO:0000313" key="2">
    <source>
        <dbReference type="Proteomes" id="UP001055200"/>
    </source>
</evidence>
<dbReference type="Proteomes" id="UP001055200">
    <property type="component" value="Chromosome"/>
</dbReference>
<keyword evidence="2" id="KW-1185">Reference proteome</keyword>
<name>A0ABY3U5L7_9MYCO</name>
<dbReference type="RefSeq" id="WP_240171299.1">
    <property type="nucleotide sequence ID" value="NZ_CP092365.1"/>
</dbReference>
<evidence type="ECO:0000313" key="1">
    <source>
        <dbReference type="EMBL" id="ULN53041.1"/>
    </source>
</evidence>
<dbReference type="InterPro" id="IPR019587">
    <property type="entry name" value="Polyketide_cyclase/dehydratase"/>
</dbReference>
<sequence length="138" mass="14746">MRATASATVAAPVDRVWALLADHEAMAAWAPGLQVSVIRPGSPDRNGVGAQRRIQPAPLLPAFVEEVTAFEPQQRLAYRAVAGIPFRNYVGEVTLRADGAGTAIDYTVSADNNLPAVASVMAHGLLFALKRQIKKESR</sequence>
<dbReference type="Pfam" id="PF10604">
    <property type="entry name" value="Polyketide_cyc2"/>
    <property type="match status" value="1"/>
</dbReference>
<dbReference type="InterPro" id="IPR023393">
    <property type="entry name" value="START-like_dom_sf"/>
</dbReference>
<proteinExistence type="predicted"/>
<protein>
    <submittedName>
        <fullName evidence="1">SRPBCC family protein</fullName>
    </submittedName>
</protein>
<organism evidence="1 2">
    <name type="scientific">Mycolicibacillus parakoreensis</name>
    <dbReference type="NCBI Taxonomy" id="1069221"/>
    <lineage>
        <taxon>Bacteria</taxon>
        <taxon>Bacillati</taxon>
        <taxon>Actinomycetota</taxon>
        <taxon>Actinomycetes</taxon>
        <taxon>Mycobacteriales</taxon>
        <taxon>Mycobacteriaceae</taxon>
        <taxon>Mycolicibacillus</taxon>
    </lineage>
</organism>
<dbReference type="CDD" id="cd07821">
    <property type="entry name" value="PYR_PYL_RCAR_like"/>
    <property type="match status" value="1"/>
</dbReference>
<accession>A0ABY3U5L7</accession>
<dbReference type="SUPFAM" id="SSF55961">
    <property type="entry name" value="Bet v1-like"/>
    <property type="match status" value="1"/>
</dbReference>
<gene>
    <name evidence="1" type="ORF">MIU77_01240</name>
</gene>